<dbReference type="EMBL" id="LANJ01000016">
    <property type="protein sequence ID" value="KKC37995.1"/>
    <property type="molecule type" value="Genomic_DNA"/>
</dbReference>
<dbReference type="Proteomes" id="UP000033411">
    <property type="component" value="Unassembled WGS sequence"/>
</dbReference>
<proteinExistence type="predicted"/>
<gene>
    <name evidence="1" type="ORF">WH87_10170</name>
</gene>
<protein>
    <submittedName>
        <fullName evidence="1">Uncharacterized protein</fullName>
    </submittedName>
</protein>
<evidence type="ECO:0000313" key="2">
    <source>
        <dbReference type="Proteomes" id="UP000033411"/>
    </source>
</evidence>
<name>A0A0F5QAK3_9HYPH</name>
<dbReference type="PATRIC" id="fig|1293439.3.peg.1616"/>
<comment type="caution">
    <text evidence="1">The sequence shown here is derived from an EMBL/GenBank/DDBJ whole genome shotgun (WGS) entry which is preliminary data.</text>
</comment>
<organism evidence="1 2">
    <name type="scientific">Devosia epidermidihirudinis</name>
    <dbReference type="NCBI Taxonomy" id="1293439"/>
    <lineage>
        <taxon>Bacteria</taxon>
        <taxon>Pseudomonadati</taxon>
        <taxon>Pseudomonadota</taxon>
        <taxon>Alphaproteobacteria</taxon>
        <taxon>Hyphomicrobiales</taxon>
        <taxon>Devosiaceae</taxon>
        <taxon>Devosia</taxon>
    </lineage>
</organism>
<accession>A0A0F5QAK3</accession>
<evidence type="ECO:0000313" key="1">
    <source>
        <dbReference type="EMBL" id="KKC37995.1"/>
    </source>
</evidence>
<sequence>MALELSFDSTKIRQATIDFKVAKRALGDELARAFQSLVCDMNDAMYLKELPESPSVMLNDGGVRLSFLLRGDAFLDAFPVSDAVVNLENWGEVHRLKLVNIHNAGQVLI</sequence>
<reference evidence="1 2" key="1">
    <citation type="submission" date="2015-03" db="EMBL/GenBank/DDBJ databases">
        <authorList>
            <person name="Lepp D."/>
            <person name="Hassan Y.I."/>
            <person name="Li X.-Z."/>
            <person name="Zhou T."/>
        </authorList>
    </citation>
    <scope>NUCLEOTIDE SEQUENCE [LARGE SCALE GENOMIC DNA]</scope>
    <source>
        <strain evidence="1 2">E84</strain>
    </source>
</reference>
<keyword evidence="2" id="KW-1185">Reference proteome</keyword>
<dbReference type="AlphaFoldDB" id="A0A0F5QAK3"/>